<proteinExistence type="predicted"/>
<feature type="transmembrane region" description="Helical" evidence="2">
    <location>
        <begin position="152"/>
        <end position="171"/>
    </location>
</feature>
<evidence type="ECO:0000313" key="3">
    <source>
        <dbReference type="EMBL" id="MFC6723276.1"/>
    </source>
</evidence>
<feature type="transmembrane region" description="Helical" evidence="2">
    <location>
        <begin position="104"/>
        <end position="122"/>
    </location>
</feature>
<keyword evidence="2" id="KW-0812">Transmembrane</keyword>
<protein>
    <submittedName>
        <fullName evidence="3">Uncharacterized protein</fullName>
    </submittedName>
</protein>
<accession>A0ABD5RV89</accession>
<feature type="compositionally biased region" description="Polar residues" evidence="1">
    <location>
        <begin position="17"/>
        <end position="27"/>
    </location>
</feature>
<evidence type="ECO:0000313" key="4">
    <source>
        <dbReference type="Proteomes" id="UP001596328"/>
    </source>
</evidence>
<evidence type="ECO:0000256" key="2">
    <source>
        <dbReference type="SAM" id="Phobius"/>
    </source>
</evidence>
<keyword evidence="4" id="KW-1185">Reference proteome</keyword>
<comment type="caution">
    <text evidence="3">The sequence shown here is derived from an EMBL/GenBank/DDBJ whole genome shotgun (WGS) entry which is preliminary data.</text>
</comment>
<reference evidence="3 4" key="1">
    <citation type="journal article" date="2019" name="Int. J. Syst. Evol. Microbiol.">
        <title>The Global Catalogue of Microorganisms (GCM) 10K type strain sequencing project: providing services to taxonomists for standard genome sequencing and annotation.</title>
        <authorList>
            <consortium name="The Broad Institute Genomics Platform"/>
            <consortium name="The Broad Institute Genome Sequencing Center for Infectious Disease"/>
            <person name="Wu L."/>
            <person name="Ma J."/>
        </authorList>
    </citation>
    <scope>NUCLEOTIDE SEQUENCE [LARGE SCALE GENOMIC DNA]</scope>
    <source>
        <strain evidence="3 4">NBRC 111368</strain>
    </source>
</reference>
<keyword evidence="2" id="KW-0472">Membrane</keyword>
<name>A0ABD5RV89_9EURY</name>
<feature type="transmembrane region" description="Helical" evidence="2">
    <location>
        <begin position="79"/>
        <end position="97"/>
    </location>
</feature>
<keyword evidence="2" id="KW-1133">Transmembrane helix</keyword>
<dbReference type="AlphaFoldDB" id="A0ABD5RV89"/>
<organism evidence="3 4">
    <name type="scientific">Halobium palmae</name>
    <dbReference type="NCBI Taxonomy" id="1776492"/>
    <lineage>
        <taxon>Archaea</taxon>
        <taxon>Methanobacteriati</taxon>
        <taxon>Methanobacteriota</taxon>
        <taxon>Stenosarchaea group</taxon>
        <taxon>Halobacteria</taxon>
        <taxon>Halobacteriales</taxon>
        <taxon>Haloferacaceae</taxon>
        <taxon>Halobium</taxon>
    </lineage>
</organism>
<feature type="region of interest" description="Disordered" evidence="1">
    <location>
        <begin position="1"/>
        <end position="30"/>
    </location>
</feature>
<dbReference type="Proteomes" id="UP001596328">
    <property type="component" value="Unassembled WGS sequence"/>
</dbReference>
<evidence type="ECO:0000256" key="1">
    <source>
        <dbReference type="SAM" id="MobiDB-lite"/>
    </source>
</evidence>
<feature type="transmembrane region" description="Helical" evidence="2">
    <location>
        <begin position="128"/>
        <end position="145"/>
    </location>
</feature>
<gene>
    <name evidence="3" type="ORF">ACFQE1_02475</name>
</gene>
<sequence>MSPEARPPATAGMIASSGLSSRRTNSKTLDITTQTTTSVITNTRNGGENESEYGDGFRTVEVQTGVIGLEMVRLRRPDGGQFLALLSLAVVFLYNLAVQNLSSLDLLFFSALFLLVIIAAFTEGFLGSPLYPVVGGTLIAVFYLLRFQQTQNAWNLVGIGVGVLFGVYGLVEPLSNSRNESV</sequence>
<dbReference type="EMBL" id="JBHSWU010000009">
    <property type="protein sequence ID" value="MFC6723276.1"/>
    <property type="molecule type" value="Genomic_DNA"/>
</dbReference>